<dbReference type="SUPFAM" id="SSF75169">
    <property type="entry name" value="DsrEFH-like"/>
    <property type="match status" value="1"/>
</dbReference>
<name>A0A9W6D3Z0_9BACT</name>
<dbReference type="Proteomes" id="UP001144372">
    <property type="component" value="Unassembled WGS sequence"/>
</dbReference>
<organism evidence="1 2">
    <name type="scientific">Desulforhabdus amnigena</name>
    <dbReference type="NCBI Taxonomy" id="40218"/>
    <lineage>
        <taxon>Bacteria</taxon>
        <taxon>Pseudomonadati</taxon>
        <taxon>Thermodesulfobacteriota</taxon>
        <taxon>Syntrophobacteria</taxon>
        <taxon>Syntrophobacterales</taxon>
        <taxon>Syntrophobacteraceae</taxon>
        <taxon>Desulforhabdus</taxon>
    </lineage>
</organism>
<dbReference type="PANTHER" id="PTHR34655">
    <property type="entry name" value="CONSERVED WITHIN P. AEROPHILUM"/>
    <property type="match status" value="1"/>
</dbReference>
<evidence type="ECO:0008006" key="3">
    <source>
        <dbReference type="Google" id="ProtNLM"/>
    </source>
</evidence>
<dbReference type="Gene3D" id="3.40.1260.10">
    <property type="entry name" value="DsrEFH-like"/>
    <property type="match status" value="1"/>
</dbReference>
<dbReference type="AlphaFoldDB" id="A0A9W6D3Z0"/>
<evidence type="ECO:0000313" key="1">
    <source>
        <dbReference type="EMBL" id="GLI34133.1"/>
    </source>
</evidence>
<dbReference type="InterPro" id="IPR027396">
    <property type="entry name" value="DsrEFH-like"/>
</dbReference>
<sequence>MSEVVSLNIEKSLQPAPERESCTFICSRGTLDGAYPALILAINARRLGMDATVFYTFMGIEVIRKGGAPKCKFIPQGTLGAIPGMATVATRMMKKQIEGAEIPCVEDLLEMAQAEGVKFVACKMTMDMMGMTAEELIDGVEIQTAEDYLKHARYCKINMFT</sequence>
<dbReference type="EMBL" id="BSDR01000001">
    <property type="protein sequence ID" value="GLI34133.1"/>
    <property type="molecule type" value="Genomic_DNA"/>
</dbReference>
<gene>
    <name evidence="1" type="ORF">DAMNIGENAA_15660</name>
</gene>
<dbReference type="InterPro" id="IPR032836">
    <property type="entry name" value="DsrE2-like"/>
</dbReference>
<reference evidence="1" key="1">
    <citation type="submission" date="2022-12" db="EMBL/GenBank/DDBJ databases">
        <title>Reference genome sequencing for broad-spectrum identification of bacterial and archaeal isolates by mass spectrometry.</title>
        <authorList>
            <person name="Sekiguchi Y."/>
            <person name="Tourlousse D.M."/>
        </authorList>
    </citation>
    <scope>NUCLEOTIDE SEQUENCE</scope>
    <source>
        <strain evidence="1">ASRB1</strain>
    </source>
</reference>
<dbReference type="PANTHER" id="PTHR34655:SF2">
    <property type="entry name" value="PEROXIREDOXIN FAMILY PROTEIN"/>
    <property type="match status" value="1"/>
</dbReference>
<evidence type="ECO:0000313" key="2">
    <source>
        <dbReference type="Proteomes" id="UP001144372"/>
    </source>
</evidence>
<comment type="caution">
    <text evidence="1">The sequence shown here is derived from an EMBL/GenBank/DDBJ whole genome shotgun (WGS) entry which is preliminary data.</text>
</comment>
<dbReference type="Pfam" id="PF13686">
    <property type="entry name" value="DrsE_2"/>
    <property type="match status" value="1"/>
</dbReference>
<accession>A0A9W6D3Z0</accession>
<dbReference type="RefSeq" id="WP_281793394.1">
    <property type="nucleotide sequence ID" value="NZ_BSDR01000001.1"/>
</dbReference>
<proteinExistence type="predicted"/>
<keyword evidence="2" id="KW-1185">Reference proteome</keyword>
<protein>
    <recommendedName>
        <fullName evidence="3">Peroxiredoxin family protein</fullName>
    </recommendedName>
</protein>